<dbReference type="Proteomes" id="UP001281410">
    <property type="component" value="Unassembled WGS sequence"/>
</dbReference>
<sequence length="92" mass="10704">MDVQLLHNVNNNRVLAWAKRPQIKPIHKLYTHNEATSFSMDFNTYVGSVCHLFEEIRAYMARIFIRIVQFHPRKLETSPTLCINGMLGVLGF</sequence>
<keyword evidence="2" id="KW-1185">Reference proteome</keyword>
<dbReference type="EMBL" id="JANJYJ010000007">
    <property type="protein sequence ID" value="KAK3198894.1"/>
    <property type="molecule type" value="Genomic_DNA"/>
</dbReference>
<evidence type="ECO:0000313" key="2">
    <source>
        <dbReference type="Proteomes" id="UP001281410"/>
    </source>
</evidence>
<comment type="caution">
    <text evidence="1">The sequence shown here is derived from an EMBL/GenBank/DDBJ whole genome shotgun (WGS) entry which is preliminary data.</text>
</comment>
<proteinExistence type="predicted"/>
<dbReference type="AlphaFoldDB" id="A0AAE0DZY2"/>
<name>A0AAE0DZY2_9ROSI</name>
<protein>
    <submittedName>
        <fullName evidence="1">Uncharacterized protein</fullName>
    </submittedName>
</protein>
<evidence type="ECO:0000313" key="1">
    <source>
        <dbReference type="EMBL" id="KAK3198894.1"/>
    </source>
</evidence>
<gene>
    <name evidence="1" type="ORF">Dsin_022309</name>
</gene>
<organism evidence="1 2">
    <name type="scientific">Dipteronia sinensis</name>
    <dbReference type="NCBI Taxonomy" id="43782"/>
    <lineage>
        <taxon>Eukaryota</taxon>
        <taxon>Viridiplantae</taxon>
        <taxon>Streptophyta</taxon>
        <taxon>Embryophyta</taxon>
        <taxon>Tracheophyta</taxon>
        <taxon>Spermatophyta</taxon>
        <taxon>Magnoliopsida</taxon>
        <taxon>eudicotyledons</taxon>
        <taxon>Gunneridae</taxon>
        <taxon>Pentapetalae</taxon>
        <taxon>rosids</taxon>
        <taxon>malvids</taxon>
        <taxon>Sapindales</taxon>
        <taxon>Sapindaceae</taxon>
        <taxon>Hippocastanoideae</taxon>
        <taxon>Acereae</taxon>
        <taxon>Dipteronia</taxon>
    </lineage>
</organism>
<reference evidence="1" key="1">
    <citation type="journal article" date="2023" name="Plant J.">
        <title>Genome sequences and population genomics provide insights into the demographic history, inbreeding, and mutation load of two 'living fossil' tree species of Dipteronia.</title>
        <authorList>
            <person name="Feng Y."/>
            <person name="Comes H.P."/>
            <person name="Chen J."/>
            <person name="Zhu S."/>
            <person name="Lu R."/>
            <person name="Zhang X."/>
            <person name="Li P."/>
            <person name="Qiu J."/>
            <person name="Olsen K.M."/>
            <person name="Qiu Y."/>
        </authorList>
    </citation>
    <scope>NUCLEOTIDE SEQUENCE</scope>
    <source>
        <strain evidence="1">NBL</strain>
    </source>
</reference>
<accession>A0AAE0DZY2</accession>